<dbReference type="Proteomes" id="UP000279089">
    <property type="component" value="Unassembled WGS sequence"/>
</dbReference>
<dbReference type="EMBL" id="RMBX01000001">
    <property type="protein sequence ID" value="RPD42811.1"/>
    <property type="molecule type" value="Genomic_DNA"/>
</dbReference>
<keyword evidence="1" id="KW-0732">Signal</keyword>
<keyword evidence="3" id="KW-1185">Reference proteome</keyword>
<feature type="signal peptide" evidence="1">
    <location>
        <begin position="1"/>
        <end position="21"/>
    </location>
</feature>
<accession>A0A3N4MG40</accession>
<sequence>MIKKTSLFVAALILSCGFSMKATSALRNPDPAPGLHAPAFAWNFIYAFGAGPVSGLSWSGDYLYISSGSYTVYSADGYGFLTPSTPVYVNAVNNANTYVQVWPSGGGAETVSYYDFMEY</sequence>
<reference evidence="3" key="1">
    <citation type="submission" date="2018-11" db="EMBL/GenBank/DDBJ databases">
        <title>Chitinophaga lutea sp.nov., isolate from arsenic contaminated soil.</title>
        <authorList>
            <person name="Zong Y."/>
        </authorList>
    </citation>
    <scope>NUCLEOTIDE SEQUENCE [LARGE SCALE GENOMIC DNA]</scope>
    <source>
        <strain evidence="3">YLT18</strain>
    </source>
</reference>
<dbReference type="PROSITE" id="PS51257">
    <property type="entry name" value="PROKAR_LIPOPROTEIN"/>
    <property type="match status" value="1"/>
</dbReference>
<proteinExistence type="predicted"/>
<evidence type="ECO:0000256" key="1">
    <source>
        <dbReference type="SAM" id="SignalP"/>
    </source>
</evidence>
<dbReference type="AlphaFoldDB" id="A0A3N4MG40"/>
<gene>
    <name evidence="2" type="ORF">EG028_00495</name>
</gene>
<evidence type="ECO:0000313" key="3">
    <source>
        <dbReference type="Proteomes" id="UP000279089"/>
    </source>
</evidence>
<organism evidence="2 3">
    <name type="scientific">Chitinophaga barathri</name>
    <dbReference type="NCBI Taxonomy" id="1647451"/>
    <lineage>
        <taxon>Bacteria</taxon>
        <taxon>Pseudomonadati</taxon>
        <taxon>Bacteroidota</taxon>
        <taxon>Chitinophagia</taxon>
        <taxon>Chitinophagales</taxon>
        <taxon>Chitinophagaceae</taxon>
        <taxon>Chitinophaga</taxon>
    </lineage>
</organism>
<name>A0A3N4MG40_9BACT</name>
<dbReference type="RefSeq" id="WP_120514092.1">
    <property type="nucleotide sequence ID" value="NZ_QXZY01000001.1"/>
</dbReference>
<comment type="caution">
    <text evidence="2">The sequence shown here is derived from an EMBL/GenBank/DDBJ whole genome shotgun (WGS) entry which is preliminary data.</text>
</comment>
<evidence type="ECO:0000313" key="2">
    <source>
        <dbReference type="EMBL" id="RPD42811.1"/>
    </source>
</evidence>
<feature type="chain" id="PRO_5018292284" evidence="1">
    <location>
        <begin position="22"/>
        <end position="119"/>
    </location>
</feature>
<dbReference type="OrthoDB" id="675338at2"/>
<protein>
    <submittedName>
        <fullName evidence="2">Uncharacterized protein</fullName>
    </submittedName>
</protein>